<evidence type="ECO:0000313" key="14">
    <source>
        <dbReference type="Proteomes" id="UP000778578"/>
    </source>
</evidence>
<evidence type="ECO:0000256" key="5">
    <source>
        <dbReference type="ARBA" id="ARBA00012213"/>
    </source>
</evidence>
<dbReference type="RefSeq" id="WP_222969596.1">
    <property type="nucleotide sequence ID" value="NZ_JAINZZ010000093.1"/>
</dbReference>
<proteinExistence type="inferred from homology"/>
<evidence type="ECO:0000256" key="4">
    <source>
        <dbReference type="ARBA" id="ARBA00011233"/>
    </source>
</evidence>
<evidence type="ECO:0000256" key="9">
    <source>
        <dbReference type="ARBA" id="ARBA00029596"/>
    </source>
</evidence>
<evidence type="ECO:0000256" key="6">
    <source>
        <dbReference type="ARBA" id="ARBA00012947"/>
    </source>
</evidence>
<keyword evidence="14" id="KW-1185">Reference proteome</keyword>
<comment type="catalytic activity">
    <reaction evidence="1">
        <text>4-hydroxy-4-methyl-2-oxoglutarate = 2 pyruvate</text>
        <dbReference type="Rhea" id="RHEA:22748"/>
        <dbReference type="ChEBI" id="CHEBI:15361"/>
        <dbReference type="ChEBI" id="CHEBI:58276"/>
        <dbReference type="EC" id="4.1.3.17"/>
    </reaction>
</comment>
<comment type="caution">
    <text evidence="13">The sequence shown here is derived from an EMBL/GenBank/DDBJ whole genome shotgun (WGS) entry which is preliminary data.</text>
</comment>
<dbReference type="InterPro" id="IPR036704">
    <property type="entry name" value="RraA/RraA-like_sf"/>
</dbReference>
<comment type="similarity">
    <text evidence="3">Belongs to the class II aldolase/RraA-like family.</text>
</comment>
<comment type="catalytic activity">
    <reaction evidence="12">
        <text>oxaloacetate + H(+) = pyruvate + CO2</text>
        <dbReference type="Rhea" id="RHEA:15641"/>
        <dbReference type="ChEBI" id="CHEBI:15361"/>
        <dbReference type="ChEBI" id="CHEBI:15378"/>
        <dbReference type="ChEBI" id="CHEBI:16452"/>
        <dbReference type="ChEBI" id="CHEBI:16526"/>
        <dbReference type="EC" id="4.1.1.112"/>
    </reaction>
</comment>
<evidence type="ECO:0000256" key="11">
    <source>
        <dbReference type="ARBA" id="ARBA00032305"/>
    </source>
</evidence>
<dbReference type="EC" id="4.1.3.17" evidence="5"/>
<evidence type="ECO:0000313" key="13">
    <source>
        <dbReference type="EMBL" id="MBY8882899.1"/>
    </source>
</evidence>
<dbReference type="EC" id="4.1.1.112" evidence="6"/>
<evidence type="ECO:0000256" key="3">
    <source>
        <dbReference type="ARBA" id="ARBA00008621"/>
    </source>
</evidence>
<protein>
    <recommendedName>
        <fullName evidence="7">Putative 4-hydroxy-4-methyl-2-oxoglutarate aldolase</fullName>
        <ecNumber evidence="6">4.1.1.112</ecNumber>
        <ecNumber evidence="5">4.1.3.17</ecNumber>
    </recommendedName>
    <alternativeName>
        <fullName evidence="11">Oxaloacetate decarboxylase</fullName>
    </alternativeName>
    <alternativeName>
        <fullName evidence="9">Regulator of ribonuclease activity homolog</fullName>
    </alternativeName>
    <alternativeName>
        <fullName evidence="10">RraA-like protein</fullName>
    </alternativeName>
</protein>
<evidence type="ECO:0000256" key="1">
    <source>
        <dbReference type="ARBA" id="ARBA00001342"/>
    </source>
</evidence>
<dbReference type="PANTHER" id="PTHR33254">
    <property type="entry name" value="4-HYDROXY-4-METHYL-2-OXOGLUTARATE ALDOLASE 3-RELATED"/>
    <property type="match status" value="1"/>
</dbReference>
<evidence type="ECO:0000256" key="10">
    <source>
        <dbReference type="ARBA" id="ARBA00030169"/>
    </source>
</evidence>
<evidence type="ECO:0000256" key="12">
    <source>
        <dbReference type="ARBA" id="ARBA00047973"/>
    </source>
</evidence>
<dbReference type="PANTHER" id="PTHR33254:SF4">
    <property type="entry name" value="4-HYDROXY-4-METHYL-2-OXOGLUTARATE ALDOLASE 3-RELATED"/>
    <property type="match status" value="1"/>
</dbReference>
<comment type="subunit">
    <text evidence="4">Homotrimer.</text>
</comment>
<sequence>MEETQERLLMLAQSVGVADAMDALGRLHRHHSHMVDLSSPAPDRLLFGPAVTMSFFPTCEDALPSETFNFVNVFDQAVREGALGRVLVMASNGYPDVSLGGGTKMSRPVGRGLRGVLADGRLRDFSQLEENGLAVYCRGEEARWGGDKVTPFEANRPVVVYGVAVRPGDYVWATDGNL</sequence>
<dbReference type="EMBL" id="JAINZZ010000093">
    <property type="protein sequence ID" value="MBY8882899.1"/>
    <property type="molecule type" value="Genomic_DNA"/>
</dbReference>
<gene>
    <name evidence="13" type="ORF">K7862_35495</name>
</gene>
<dbReference type="Proteomes" id="UP000778578">
    <property type="component" value="Unassembled WGS sequence"/>
</dbReference>
<comment type="cofactor">
    <cofactor evidence="2">
        <name>a divalent metal cation</name>
        <dbReference type="ChEBI" id="CHEBI:60240"/>
    </cofactor>
</comment>
<accession>A0ABS7QM80</accession>
<dbReference type="InterPro" id="IPR005493">
    <property type="entry name" value="RraA/RraA-like"/>
</dbReference>
<evidence type="ECO:0000256" key="8">
    <source>
        <dbReference type="ARBA" id="ARBA00025046"/>
    </source>
</evidence>
<evidence type="ECO:0000256" key="7">
    <source>
        <dbReference type="ARBA" id="ARBA00016549"/>
    </source>
</evidence>
<organism evidence="13 14">
    <name type="scientific">Actinacidiphila acidipaludis</name>
    <dbReference type="NCBI Taxonomy" id="2873382"/>
    <lineage>
        <taxon>Bacteria</taxon>
        <taxon>Bacillati</taxon>
        <taxon>Actinomycetota</taxon>
        <taxon>Actinomycetes</taxon>
        <taxon>Kitasatosporales</taxon>
        <taxon>Streptomycetaceae</taxon>
        <taxon>Actinacidiphila</taxon>
    </lineage>
</organism>
<evidence type="ECO:0000256" key="2">
    <source>
        <dbReference type="ARBA" id="ARBA00001968"/>
    </source>
</evidence>
<name>A0ABS7QM80_9ACTN</name>
<dbReference type="CDD" id="cd16841">
    <property type="entry name" value="RraA_family"/>
    <property type="match status" value="1"/>
</dbReference>
<reference evidence="13 14" key="1">
    <citation type="submission" date="2021-08" db="EMBL/GenBank/DDBJ databases">
        <title>WGS of actinomycetes from Thailand.</title>
        <authorList>
            <person name="Thawai C."/>
        </authorList>
    </citation>
    <scope>NUCLEOTIDE SEQUENCE [LARGE SCALE GENOMIC DNA]</scope>
    <source>
        <strain evidence="13 14">PLK6-54</strain>
    </source>
</reference>
<comment type="function">
    <text evidence="8">Catalyzes the aldol cleavage of 4-hydroxy-4-methyl-2-oxoglutarate (HMG) into 2 molecules of pyruvate. Also contains a secondary oxaloacetate (OAA) decarboxylase activity due to the common pyruvate enolate transition state formed following C-C bond cleavage in the retro-aldol and decarboxylation reactions.</text>
</comment>
<dbReference type="SUPFAM" id="SSF89562">
    <property type="entry name" value="RraA-like"/>
    <property type="match status" value="1"/>
</dbReference>
<dbReference type="Gene3D" id="3.50.30.40">
    <property type="entry name" value="Ribonuclease E inhibitor RraA/RraA-like"/>
    <property type="match status" value="1"/>
</dbReference>
<dbReference type="Pfam" id="PF03737">
    <property type="entry name" value="RraA-like"/>
    <property type="match status" value="1"/>
</dbReference>